<name>A0A2V1IKG9_9BACT</name>
<reference evidence="2" key="1">
    <citation type="submission" date="2018-02" db="EMBL/GenBank/DDBJ databases">
        <authorList>
            <person name="Clavel T."/>
            <person name="Strowig T."/>
        </authorList>
    </citation>
    <scope>NUCLEOTIDE SEQUENCE [LARGE SCALE GENOMIC DNA]</scope>
    <source>
        <strain evidence="2">DSM 103720</strain>
    </source>
</reference>
<dbReference type="EMBL" id="PUEC01000008">
    <property type="protein sequence ID" value="PWB02959.1"/>
    <property type="molecule type" value="Genomic_DNA"/>
</dbReference>
<protein>
    <recommendedName>
        <fullName evidence="3">Lipocalin-like domain-containing protein</fullName>
    </recommendedName>
</protein>
<sequence length="314" mass="34566">MKYQNITLRLNSDKTGSMEYEGPDSFSVAYFTWSASGGRLVCKGAYASTSGDLSGDYQMECRIESGRLIPTGQFSTFILTKDNSVMTDGDGNEIESPETQLYTLQNTWVSTDGKTVITFYPGGVYDEYVLDAPGSNSYSEFNTGSYSFAPLNKTLTIKTTLWNVVTLSDKSLVLQRGTTKMEFRMGTRSDMPSVSNLKSNLTSAFGWTDKNGKYTFRFLADGSVVYFENSFRKYGSWGDISLCASGTFSVSGSYVTCNFTSVDWESGTSGTASYFPDWKCGSPATKVYKMEITASSSLMVTMPNSTIVYLSKIQ</sequence>
<evidence type="ECO:0000313" key="2">
    <source>
        <dbReference type="Proteomes" id="UP000244905"/>
    </source>
</evidence>
<evidence type="ECO:0008006" key="3">
    <source>
        <dbReference type="Google" id="ProtNLM"/>
    </source>
</evidence>
<proteinExistence type="predicted"/>
<evidence type="ECO:0000313" key="1">
    <source>
        <dbReference type="EMBL" id="PWB02959.1"/>
    </source>
</evidence>
<dbReference type="AlphaFoldDB" id="A0A2V1IKG9"/>
<organism evidence="1 2">
    <name type="scientific">Duncaniella muris</name>
    <dbReference type="NCBI Taxonomy" id="2094150"/>
    <lineage>
        <taxon>Bacteria</taxon>
        <taxon>Pseudomonadati</taxon>
        <taxon>Bacteroidota</taxon>
        <taxon>Bacteroidia</taxon>
        <taxon>Bacteroidales</taxon>
        <taxon>Muribaculaceae</taxon>
        <taxon>Duncaniella</taxon>
    </lineage>
</organism>
<dbReference type="Proteomes" id="UP000244905">
    <property type="component" value="Unassembled WGS sequence"/>
</dbReference>
<accession>A0A2V1IKG9</accession>
<comment type="caution">
    <text evidence="1">The sequence shown here is derived from an EMBL/GenBank/DDBJ whole genome shotgun (WGS) entry which is preliminary data.</text>
</comment>
<keyword evidence="2" id="KW-1185">Reference proteome</keyword>
<gene>
    <name evidence="1" type="ORF">C5O23_04800</name>
</gene>